<gene>
    <name evidence="2" type="ORF">O9K51_10916</name>
</gene>
<evidence type="ECO:0000313" key="2">
    <source>
        <dbReference type="EMBL" id="KAJ6436550.1"/>
    </source>
</evidence>
<name>A0AB34FCD9_9HYPO</name>
<feature type="compositionally biased region" description="Polar residues" evidence="1">
    <location>
        <begin position="10"/>
        <end position="19"/>
    </location>
</feature>
<dbReference type="AlphaFoldDB" id="A0AB34FCD9"/>
<keyword evidence="3" id="KW-1185">Reference proteome</keyword>
<dbReference type="Proteomes" id="UP001163105">
    <property type="component" value="Unassembled WGS sequence"/>
</dbReference>
<sequence>MESSLAMESPSWTNDSTRSQSDEADRPILSLISSGSSATDVCLRTRSFVCHRRQKFLQMDLPALCRVYAFMSLPDVARKVLLTSGPASSPGLCPL</sequence>
<comment type="caution">
    <text evidence="2">The sequence shown here is derived from an EMBL/GenBank/DDBJ whole genome shotgun (WGS) entry which is preliminary data.</text>
</comment>
<organism evidence="2 3">
    <name type="scientific">Purpureocillium lavendulum</name>
    <dbReference type="NCBI Taxonomy" id="1247861"/>
    <lineage>
        <taxon>Eukaryota</taxon>
        <taxon>Fungi</taxon>
        <taxon>Dikarya</taxon>
        <taxon>Ascomycota</taxon>
        <taxon>Pezizomycotina</taxon>
        <taxon>Sordariomycetes</taxon>
        <taxon>Hypocreomycetidae</taxon>
        <taxon>Hypocreales</taxon>
        <taxon>Ophiocordycipitaceae</taxon>
        <taxon>Purpureocillium</taxon>
    </lineage>
</organism>
<accession>A0AB34FCD9</accession>
<protein>
    <submittedName>
        <fullName evidence="2">Uncharacterized protein</fullName>
    </submittedName>
</protein>
<feature type="region of interest" description="Disordered" evidence="1">
    <location>
        <begin position="1"/>
        <end position="26"/>
    </location>
</feature>
<proteinExistence type="predicted"/>
<reference evidence="2" key="1">
    <citation type="submission" date="2023-01" db="EMBL/GenBank/DDBJ databases">
        <title>The growth and conidiation of Purpureocillium lavendulum are regulated by nitrogen source and histone H3K14 acetylation.</title>
        <authorList>
            <person name="Tang P."/>
            <person name="Han J."/>
            <person name="Zhang C."/>
            <person name="Tang P."/>
            <person name="Qi F."/>
            <person name="Zhang K."/>
            <person name="Liang L."/>
        </authorList>
    </citation>
    <scope>NUCLEOTIDE SEQUENCE</scope>
    <source>
        <strain evidence="2">YMF1.00683</strain>
    </source>
</reference>
<evidence type="ECO:0000313" key="3">
    <source>
        <dbReference type="Proteomes" id="UP001163105"/>
    </source>
</evidence>
<dbReference type="EMBL" id="JAQHRD010000020">
    <property type="protein sequence ID" value="KAJ6436550.1"/>
    <property type="molecule type" value="Genomic_DNA"/>
</dbReference>
<evidence type="ECO:0000256" key="1">
    <source>
        <dbReference type="SAM" id="MobiDB-lite"/>
    </source>
</evidence>